<comment type="caution">
    <text evidence="5">The sequence shown here is derived from an EMBL/GenBank/DDBJ whole genome shotgun (WGS) entry which is preliminary data.</text>
</comment>
<keyword evidence="3" id="KW-0804">Transcription</keyword>
<dbReference type="EMBL" id="JANX01000133">
    <property type="protein sequence ID" value="KGM33965.1"/>
    <property type="molecule type" value="Genomic_DNA"/>
</dbReference>
<evidence type="ECO:0000256" key="1">
    <source>
        <dbReference type="ARBA" id="ARBA00023015"/>
    </source>
</evidence>
<dbReference type="OrthoDB" id="9812290at2"/>
<dbReference type="PANTHER" id="PTHR43537">
    <property type="entry name" value="TRANSCRIPTIONAL REGULATOR, GNTR FAMILY"/>
    <property type="match status" value="1"/>
</dbReference>
<dbReference type="InterPro" id="IPR008920">
    <property type="entry name" value="TF_FadR/GntR_C"/>
</dbReference>
<dbReference type="SMART" id="SM00895">
    <property type="entry name" value="FCD"/>
    <property type="match status" value="1"/>
</dbReference>
<evidence type="ECO:0000256" key="3">
    <source>
        <dbReference type="ARBA" id="ARBA00023163"/>
    </source>
</evidence>
<feature type="domain" description="HTH gntR-type" evidence="4">
    <location>
        <begin position="1"/>
        <end position="67"/>
    </location>
</feature>
<accession>A0A0A0D7A2</accession>
<dbReference type="PROSITE" id="PS50949">
    <property type="entry name" value="HTH_GNTR"/>
    <property type="match status" value="1"/>
</dbReference>
<keyword evidence="2" id="KW-0238">DNA-binding</keyword>
<keyword evidence="1" id="KW-0805">Transcription regulation</keyword>
<dbReference type="InterPro" id="IPR000524">
    <property type="entry name" value="Tscrpt_reg_HTH_GntR"/>
</dbReference>
<dbReference type="AlphaFoldDB" id="A0A0A0D7A2"/>
<dbReference type="GO" id="GO:0003677">
    <property type="term" value="F:DNA binding"/>
    <property type="evidence" value="ECO:0007669"/>
    <property type="project" value="UniProtKB-KW"/>
</dbReference>
<dbReference type="PANTHER" id="PTHR43537:SF49">
    <property type="entry name" value="TRANSCRIPTIONAL REGULATORY PROTEIN"/>
    <property type="match status" value="1"/>
</dbReference>
<dbReference type="CDD" id="cd07377">
    <property type="entry name" value="WHTH_GntR"/>
    <property type="match status" value="1"/>
</dbReference>
<dbReference type="GO" id="GO:0003700">
    <property type="term" value="F:DNA-binding transcription factor activity"/>
    <property type="evidence" value="ECO:0007669"/>
    <property type="project" value="InterPro"/>
</dbReference>
<dbReference type="InterPro" id="IPR036390">
    <property type="entry name" value="WH_DNA-bd_sf"/>
</dbReference>
<evidence type="ECO:0000259" key="4">
    <source>
        <dbReference type="PROSITE" id="PS50949"/>
    </source>
</evidence>
<protein>
    <submittedName>
        <fullName evidence="5">Transcriptional regulator</fullName>
    </submittedName>
</protein>
<sequence length="205" mass="22059">MDPNSIADTLRQEIEARLLAPDSVLRQESLAERFGVSRQPVRQALDRLLAEGLVVRRSDRSLAVAGLSAEEGRELTALRILVEGEALRLSLPRLAPRDLRRAARMAEDLAEEEDPAAIEALDVAFHAALYGACGNARLLRLIDSLRREGRRAYALQPPGSAFRAAMAAQHDAILAACRDGDAAAATAALAAHLQMAADPQPGDTR</sequence>
<dbReference type="RefSeq" id="WP_034836755.1">
    <property type="nucleotide sequence ID" value="NZ_JANX01000133.1"/>
</dbReference>
<dbReference type="InterPro" id="IPR036388">
    <property type="entry name" value="WH-like_DNA-bd_sf"/>
</dbReference>
<dbReference type="InterPro" id="IPR011711">
    <property type="entry name" value="GntR_C"/>
</dbReference>
<dbReference type="Gene3D" id="1.10.10.10">
    <property type="entry name" value="Winged helix-like DNA-binding domain superfamily/Winged helix DNA-binding domain"/>
    <property type="match status" value="1"/>
</dbReference>
<dbReference type="PRINTS" id="PR00035">
    <property type="entry name" value="HTHGNTR"/>
</dbReference>
<evidence type="ECO:0000313" key="5">
    <source>
        <dbReference type="EMBL" id="KGM33965.1"/>
    </source>
</evidence>
<dbReference type="Proteomes" id="UP000029995">
    <property type="component" value="Unassembled WGS sequence"/>
</dbReference>
<proteinExistence type="predicted"/>
<dbReference type="Pfam" id="PF00392">
    <property type="entry name" value="GntR"/>
    <property type="match status" value="1"/>
</dbReference>
<reference evidence="5 6" key="1">
    <citation type="submission" date="2014-01" db="EMBL/GenBank/DDBJ databases">
        <title>Genome sequence determination for a cystic fibrosis isolate, Inquilinus limosus.</title>
        <authorList>
            <person name="Pino M."/>
            <person name="Di Conza J."/>
            <person name="Gutkind G."/>
        </authorList>
    </citation>
    <scope>NUCLEOTIDE SEQUENCE [LARGE SCALE GENOMIC DNA]</scope>
    <source>
        <strain evidence="5 6">MP06</strain>
    </source>
</reference>
<dbReference type="SUPFAM" id="SSF46785">
    <property type="entry name" value="Winged helix' DNA-binding domain"/>
    <property type="match status" value="1"/>
</dbReference>
<organism evidence="5 6">
    <name type="scientific">Inquilinus limosus MP06</name>
    <dbReference type="NCBI Taxonomy" id="1398085"/>
    <lineage>
        <taxon>Bacteria</taxon>
        <taxon>Pseudomonadati</taxon>
        <taxon>Pseudomonadota</taxon>
        <taxon>Alphaproteobacteria</taxon>
        <taxon>Rhodospirillales</taxon>
        <taxon>Rhodospirillaceae</taxon>
        <taxon>Inquilinus</taxon>
    </lineage>
</organism>
<evidence type="ECO:0000256" key="2">
    <source>
        <dbReference type="ARBA" id="ARBA00023125"/>
    </source>
</evidence>
<name>A0A0A0D7A2_9PROT</name>
<dbReference type="Gene3D" id="1.20.120.530">
    <property type="entry name" value="GntR ligand-binding domain-like"/>
    <property type="match status" value="1"/>
</dbReference>
<gene>
    <name evidence="5" type="ORF">P409_12925</name>
</gene>
<dbReference type="Pfam" id="PF07729">
    <property type="entry name" value="FCD"/>
    <property type="match status" value="1"/>
</dbReference>
<dbReference type="SUPFAM" id="SSF48008">
    <property type="entry name" value="GntR ligand-binding domain-like"/>
    <property type="match status" value="1"/>
</dbReference>
<dbReference type="SMART" id="SM00345">
    <property type="entry name" value="HTH_GNTR"/>
    <property type="match status" value="1"/>
</dbReference>
<evidence type="ECO:0000313" key="6">
    <source>
        <dbReference type="Proteomes" id="UP000029995"/>
    </source>
</evidence>